<sequence length="526" mass="57094">MSKSTFLKGAIWLTIATFLSKLLGSAFRIPLQNIAGDEVLGIFSVVYPVYMTILIITVAGIPLAISKLISTARAEGRTDDIYFIYRTSTILGIFTGLLSFILMFVFAEKVAGQLGGSLVTYSVIVVSFTLIFAPYMAVFRGFFQGFDDMIPTAISQVLEQFVRVIIILAAAVYLTNQAYSTDIVAGGVMIGSVVGVIISLIYLRIIFAKRKLLAQRPRYNLQQFKVWTKRILIVSLPICFGALTMALLNVVDSLTVPRQLAAIGNTEQELTALYGIYGRGQALVQIAVVFASALILPLIPAITKALAERKPEQAATIIDKATTFTHITSWPVAIGLAVVTLPVNYVLFGDTLGSDVIFILSLSALFTSFSVLTTGVLQGANRERAAAIVVLVFSIVKVVLNIILVGQYGIMGAAVSTLITYILITIANMVVLNQTIPFGWVKRAHFVFAGSSLVMGSVLVLIQWLFGTEGWSRGLTSIYLTFLIGVGAIIYGGLIILLKGIDRDMLQSLPFVSKFIKPVNKPERMS</sequence>
<dbReference type="InterPro" id="IPR050833">
    <property type="entry name" value="Poly_Biosynth_Transport"/>
</dbReference>
<dbReference type="InterPro" id="IPR024923">
    <property type="entry name" value="PG_synth_SpoVB"/>
</dbReference>
<proteinExistence type="predicted"/>
<feature type="transmembrane region" description="Helical" evidence="6">
    <location>
        <begin position="185"/>
        <end position="207"/>
    </location>
</feature>
<protein>
    <submittedName>
        <fullName evidence="7">O-antigen/teichoic acid export membrane protein</fullName>
    </submittedName>
</protein>
<dbReference type="PANTHER" id="PTHR30250:SF29">
    <property type="entry name" value="POLYSACCHARIDE BIOSYNTHESIS PROTEIN C-TERMINAL DOMAIN-CONTAINING PROTEIN"/>
    <property type="match status" value="1"/>
</dbReference>
<evidence type="ECO:0000313" key="7">
    <source>
        <dbReference type="EMBL" id="TWI59931.1"/>
    </source>
</evidence>
<evidence type="ECO:0000256" key="3">
    <source>
        <dbReference type="ARBA" id="ARBA00022692"/>
    </source>
</evidence>
<dbReference type="PIRSF" id="PIRSF038958">
    <property type="entry name" value="PG_synth_SpoVB"/>
    <property type="match status" value="1"/>
</dbReference>
<feature type="transmembrane region" description="Helical" evidence="6">
    <location>
        <begin position="227"/>
        <end position="248"/>
    </location>
</feature>
<dbReference type="Proteomes" id="UP000315711">
    <property type="component" value="Unassembled WGS sequence"/>
</dbReference>
<accession>A0A562QT34</accession>
<evidence type="ECO:0000313" key="8">
    <source>
        <dbReference type="Proteomes" id="UP000315711"/>
    </source>
</evidence>
<evidence type="ECO:0000256" key="2">
    <source>
        <dbReference type="ARBA" id="ARBA00022475"/>
    </source>
</evidence>
<dbReference type="OrthoDB" id="9775950at2"/>
<feature type="transmembrane region" description="Helical" evidence="6">
    <location>
        <begin position="83"/>
        <end position="106"/>
    </location>
</feature>
<reference evidence="7 8" key="1">
    <citation type="journal article" date="2015" name="Stand. Genomic Sci.">
        <title>Genomic Encyclopedia of Bacterial and Archaeal Type Strains, Phase III: the genomes of soil and plant-associated and newly described type strains.</title>
        <authorList>
            <person name="Whitman W.B."/>
            <person name="Woyke T."/>
            <person name="Klenk H.P."/>
            <person name="Zhou Y."/>
            <person name="Lilburn T.G."/>
            <person name="Beck B.J."/>
            <person name="De Vos P."/>
            <person name="Vandamme P."/>
            <person name="Eisen J.A."/>
            <person name="Garrity G."/>
            <person name="Hugenholtz P."/>
            <person name="Kyrpides N.C."/>
        </authorList>
    </citation>
    <scope>NUCLEOTIDE SEQUENCE [LARGE SCALE GENOMIC DNA]</scope>
    <source>
        <strain evidence="7 8">CGMCC 1.10116</strain>
    </source>
</reference>
<dbReference type="AlphaFoldDB" id="A0A562QT34"/>
<feature type="transmembrane region" description="Helical" evidence="6">
    <location>
        <begin position="357"/>
        <end position="377"/>
    </location>
</feature>
<feature type="transmembrane region" description="Helical" evidence="6">
    <location>
        <begin position="40"/>
        <end position="63"/>
    </location>
</feature>
<evidence type="ECO:0000256" key="6">
    <source>
        <dbReference type="SAM" id="Phobius"/>
    </source>
</evidence>
<feature type="transmembrane region" description="Helical" evidence="6">
    <location>
        <begin position="160"/>
        <end position="179"/>
    </location>
</feature>
<dbReference type="GO" id="GO:0005886">
    <property type="term" value="C:plasma membrane"/>
    <property type="evidence" value="ECO:0007669"/>
    <property type="project" value="UniProtKB-SubCell"/>
</dbReference>
<keyword evidence="8" id="KW-1185">Reference proteome</keyword>
<dbReference type="CDD" id="cd13124">
    <property type="entry name" value="MATE_SpoVB_like"/>
    <property type="match status" value="1"/>
</dbReference>
<comment type="subcellular location">
    <subcellularLocation>
        <location evidence="1">Cell membrane</location>
        <topology evidence="1">Multi-pass membrane protein</topology>
    </subcellularLocation>
</comment>
<gene>
    <name evidence="7" type="ORF">IQ10_00354</name>
</gene>
<dbReference type="EMBL" id="VLKZ01000001">
    <property type="protein sequence ID" value="TWI59931.1"/>
    <property type="molecule type" value="Genomic_DNA"/>
</dbReference>
<feature type="transmembrane region" description="Helical" evidence="6">
    <location>
        <begin position="282"/>
        <end position="303"/>
    </location>
</feature>
<comment type="caution">
    <text evidence="7">The sequence shown here is derived from an EMBL/GenBank/DDBJ whole genome shotgun (WGS) entry which is preliminary data.</text>
</comment>
<evidence type="ECO:0000256" key="4">
    <source>
        <dbReference type="ARBA" id="ARBA00022989"/>
    </source>
</evidence>
<keyword evidence="3 6" id="KW-0812">Transmembrane</keyword>
<dbReference type="Pfam" id="PF01943">
    <property type="entry name" value="Polysacc_synt"/>
    <property type="match status" value="1"/>
</dbReference>
<keyword evidence="2" id="KW-1003">Cell membrane</keyword>
<feature type="transmembrane region" description="Helical" evidence="6">
    <location>
        <begin position="444"/>
        <end position="466"/>
    </location>
</feature>
<feature type="transmembrane region" description="Helical" evidence="6">
    <location>
        <begin position="410"/>
        <end position="432"/>
    </location>
</feature>
<evidence type="ECO:0000256" key="1">
    <source>
        <dbReference type="ARBA" id="ARBA00004651"/>
    </source>
</evidence>
<dbReference type="PANTHER" id="PTHR30250">
    <property type="entry name" value="PST FAMILY PREDICTED COLANIC ACID TRANSPORTER"/>
    <property type="match status" value="1"/>
</dbReference>
<feature type="transmembrane region" description="Helical" evidence="6">
    <location>
        <begin position="118"/>
        <end position="139"/>
    </location>
</feature>
<keyword evidence="4 6" id="KW-1133">Transmembrane helix</keyword>
<dbReference type="InterPro" id="IPR002797">
    <property type="entry name" value="Polysacc_synth"/>
</dbReference>
<evidence type="ECO:0000256" key="5">
    <source>
        <dbReference type="ARBA" id="ARBA00023136"/>
    </source>
</evidence>
<feature type="transmembrane region" description="Helical" evidence="6">
    <location>
        <begin position="384"/>
        <end position="404"/>
    </location>
</feature>
<dbReference type="RefSeq" id="WP_144448751.1">
    <property type="nucleotide sequence ID" value="NZ_VLKZ01000001.1"/>
</dbReference>
<feature type="transmembrane region" description="Helical" evidence="6">
    <location>
        <begin position="478"/>
        <end position="498"/>
    </location>
</feature>
<name>A0A562QT34_9BACI</name>
<organism evidence="7 8">
    <name type="scientific">Halalkalibacter nanhaiisediminis</name>
    <dbReference type="NCBI Taxonomy" id="688079"/>
    <lineage>
        <taxon>Bacteria</taxon>
        <taxon>Bacillati</taxon>
        <taxon>Bacillota</taxon>
        <taxon>Bacilli</taxon>
        <taxon>Bacillales</taxon>
        <taxon>Bacillaceae</taxon>
        <taxon>Halalkalibacter</taxon>
    </lineage>
</organism>
<feature type="transmembrane region" description="Helical" evidence="6">
    <location>
        <begin position="324"/>
        <end position="345"/>
    </location>
</feature>
<keyword evidence="5 6" id="KW-0472">Membrane</keyword>